<protein>
    <submittedName>
        <fullName evidence="1">Uncharacterized protein</fullName>
    </submittedName>
</protein>
<proteinExistence type="predicted"/>
<organism evidence="1 2">
    <name type="scientific">Coemansia furcata</name>
    <dbReference type="NCBI Taxonomy" id="417177"/>
    <lineage>
        <taxon>Eukaryota</taxon>
        <taxon>Fungi</taxon>
        <taxon>Fungi incertae sedis</taxon>
        <taxon>Zoopagomycota</taxon>
        <taxon>Kickxellomycotina</taxon>
        <taxon>Kickxellomycetes</taxon>
        <taxon>Kickxellales</taxon>
        <taxon>Kickxellaceae</taxon>
        <taxon>Coemansia</taxon>
    </lineage>
</organism>
<dbReference type="EMBL" id="JANBUP010001549">
    <property type="protein sequence ID" value="KAJ2805000.1"/>
    <property type="molecule type" value="Genomic_DNA"/>
</dbReference>
<feature type="non-terminal residue" evidence="1">
    <location>
        <position position="872"/>
    </location>
</feature>
<gene>
    <name evidence="1" type="ORF">H4S07_004116</name>
</gene>
<dbReference type="Proteomes" id="UP001140096">
    <property type="component" value="Unassembled WGS sequence"/>
</dbReference>
<reference evidence="1" key="1">
    <citation type="submission" date="2022-07" db="EMBL/GenBank/DDBJ databases">
        <title>Phylogenomic reconstructions and comparative analyses of Kickxellomycotina fungi.</title>
        <authorList>
            <person name="Reynolds N.K."/>
            <person name="Stajich J.E."/>
            <person name="Barry K."/>
            <person name="Grigoriev I.V."/>
            <person name="Crous P."/>
            <person name="Smith M.E."/>
        </authorList>
    </citation>
    <scope>NUCLEOTIDE SEQUENCE</scope>
    <source>
        <strain evidence="1">CBS 102833</strain>
    </source>
</reference>
<sequence length="872" mass="94126">MSQAVASVSKASSGPSVNGRRKAKNTFFGPYLLLQTIGEGEFAKVKLALHRDTGEEVAIKLIKKESIDTEVKLSKIKREIAALKAVNFSYIVRLHDIIETERYIGIVIEYASGGELFDHILAHRQLKENDACRLFAQLIAGVSYLHASNIVHRDLKLENLLLDRNRNIKITDFGFANQFRGPGDDLMSTSCGSPCYAAPELVVSDGPYVGTAVDIWSCGVIMYAMLAGYLPFDDDPSNPDGDNINQLYRYILSTPLVFPDNVSELARDLLRRMLVPNPLQRATLEDIKTHEWLRPYASVFSAMSSDTTLDGPTQHGQSAQDGTSIANGGGNNSNNTPAVPDAQGKKSKRHTIQVEYSTLPTHMANGNLQSEENLLPPTSEAVAHARAAAQAALMGERYSPTNQAAETEATSGVSSVATNNRSQTDVELEDGVPSTQSSGGSRAAPATVDSAKFVNGRGAAPRPRPMSMFASTEMQQAEFGEESVLPPPISAIMDLGHGHLSSASSIDMHVDDVGRTRPQTMEPDQYSRRHNSGTVASNGSRSRSNSESQRRTSIRSNTTGGFAGVNSTRESNNRRGRLPEIPPVIPVNSVTGEELGIGVGAGIASHVPRKVEDVLFPDSPTPQSPRLQHGGGAASRVKSWFNRRASRWGTASVMGSEQPLSISTVLASDRREQPEILQHMRVHRGVIDPDALSELPPDVLFSHVLQALDELGFTVLRTEGLKIRALRPRRLPPPSADEPSLTVSGDDDAGANGRMRTMSTSVEPTSEHGFEGQRRQSVPMVVSKAAEEREWSAASKRATIMNPSQFESEATQHGFTLSEKSSFRRSRTLGSALTSVRRFFGNSSKRLLALSSSAVVAPGGKGAVVTSSSTMA</sequence>
<comment type="caution">
    <text evidence="1">The sequence shown here is derived from an EMBL/GenBank/DDBJ whole genome shotgun (WGS) entry which is preliminary data.</text>
</comment>
<name>A0ACC1LC02_9FUNG</name>
<keyword evidence="2" id="KW-1185">Reference proteome</keyword>
<evidence type="ECO:0000313" key="1">
    <source>
        <dbReference type="EMBL" id="KAJ2805000.1"/>
    </source>
</evidence>
<accession>A0ACC1LC02</accession>
<evidence type="ECO:0000313" key="2">
    <source>
        <dbReference type="Proteomes" id="UP001140096"/>
    </source>
</evidence>